<dbReference type="GO" id="GO:0005829">
    <property type="term" value="C:cytosol"/>
    <property type="evidence" value="ECO:0007669"/>
    <property type="project" value="TreeGrafter"/>
</dbReference>
<gene>
    <name evidence="7" type="ORF">SAMN04489716_1708</name>
</gene>
<dbReference type="Proteomes" id="UP000198688">
    <property type="component" value="Chromosome I"/>
</dbReference>
<dbReference type="PANTHER" id="PTHR11070:SF45">
    <property type="entry name" value="DNA 3'-5' HELICASE"/>
    <property type="match status" value="1"/>
</dbReference>
<feature type="binding site" evidence="5">
    <location>
        <begin position="186"/>
        <end position="193"/>
    </location>
    <ligand>
        <name>ATP</name>
        <dbReference type="ChEBI" id="CHEBI:30616"/>
    </ligand>
</feature>
<evidence type="ECO:0000313" key="8">
    <source>
        <dbReference type="Proteomes" id="UP000198688"/>
    </source>
</evidence>
<keyword evidence="8" id="KW-1185">Reference proteome</keyword>
<evidence type="ECO:0000256" key="1">
    <source>
        <dbReference type="ARBA" id="ARBA00022741"/>
    </source>
</evidence>
<dbReference type="PANTHER" id="PTHR11070">
    <property type="entry name" value="UVRD / RECB / PCRA DNA HELICASE FAMILY MEMBER"/>
    <property type="match status" value="1"/>
</dbReference>
<proteinExistence type="predicted"/>
<dbReference type="AlphaFoldDB" id="A0A1H1VDE1"/>
<feature type="domain" description="UvrD-like helicase ATP-binding" evidence="6">
    <location>
        <begin position="165"/>
        <end position="502"/>
    </location>
</feature>
<dbReference type="RefSeq" id="WP_092543139.1">
    <property type="nucleotide sequence ID" value="NZ_BOMJ01000011.1"/>
</dbReference>
<protein>
    <submittedName>
        <fullName evidence="7">DNA helicase IV</fullName>
    </submittedName>
</protein>
<evidence type="ECO:0000256" key="5">
    <source>
        <dbReference type="PROSITE-ProRule" id="PRU00560"/>
    </source>
</evidence>
<dbReference type="GO" id="GO:0005524">
    <property type="term" value="F:ATP binding"/>
    <property type="evidence" value="ECO:0007669"/>
    <property type="project" value="UniProtKB-UniRule"/>
</dbReference>
<dbReference type="GO" id="GO:0043138">
    <property type="term" value="F:3'-5' DNA helicase activity"/>
    <property type="evidence" value="ECO:0007669"/>
    <property type="project" value="TreeGrafter"/>
</dbReference>
<evidence type="ECO:0000256" key="2">
    <source>
        <dbReference type="ARBA" id="ARBA00022801"/>
    </source>
</evidence>
<dbReference type="InterPro" id="IPR027417">
    <property type="entry name" value="P-loop_NTPase"/>
</dbReference>
<accession>A0A1H1VDE1</accession>
<evidence type="ECO:0000313" key="7">
    <source>
        <dbReference type="EMBL" id="SDS82209.1"/>
    </source>
</evidence>
<dbReference type="InterPro" id="IPR027785">
    <property type="entry name" value="UvrD-like_helicase_C"/>
</dbReference>
<dbReference type="InterPro" id="IPR000212">
    <property type="entry name" value="DNA_helicase_UvrD/REP"/>
</dbReference>
<reference evidence="7 8" key="1">
    <citation type="submission" date="2016-10" db="EMBL/GenBank/DDBJ databases">
        <authorList>
            <person name="de Groot N.N."/>
        </authorList>
    </citation>
    <scope>NUCLEOTIDE SEQUENCE [LARGE SCALE GENOMIC DNA]</scope>
    <source>
        <strain evidence="7 8">DSM 43941</strain>
    </source>
</reference>
<evidence type="ECO:0000256" key="3">
    <source>
        <dbReference type="ARBA" id="ARBA00022806"/>
    </source>
</evidence>
<keyword evidence="1 5" id="KW-0547">Nucleotide-binding</keyword>
<evidence type="ECO:0000259" key="6">
    <source>
        <dbReference type="PROSITE" id="PS51198"/>
    </source>
</evidence>
<dbReference type="Pfam" id="PF13538">
    <property type="entry name" value="UvrD_C_2"/>
    <property type="match status" value="1"/>
</dbReference>
<dbReference type="EMBL" id="LT629758">
    <property type="protein sequence ID" value="SDS82209.1"/>
    <property type="molecule type" value="Genomic_DNA"/>
</dbReference>
<dbReference type="InterPro" id="IPR014016">
    <property type="entry name" value="UvrD-like_ATP-bd"/>
</dbReference>
<evidence type="ECO:0000256" key="4">
    <source>
        <dbReference type="ARBA" id="ARBA00022840"/>
    </source>
</evidence>
<dbReference type="SUPFAM" id="SSF52540">
    <property type="entry name" value="P-loop containing nucleoside triphosphate hydrolases"/>
    <property type="match status" value="1"/>
</dbReference>
<dbReference type="STRING" id="113562.SAMN04489716_1708"/>
<dbReference type="Gene3D" id="3.40.50.300">
    <property type="entry name" value="P-loop containing nucleotide triphosphate hydrolases"/>
    <property type="match status" value="3"/>
</dbReference>
<name>A0A1H1VDE1_9ACTN</name>
<dbReference type="GO" id="GO:0016787">
    <property type="term" value="F:hydrolase activity"/>
    <property type="evidence" value="ECO:0007669"/>
    <property type="project" value="UniProtKB-UniRule"/>
</dbReference>
<keyword evidence="3 5" id="KW-0347">Helicase</keyword>
<organism evidence="7 8">
    <name type="scientific">Actinoplanes derwentensis</name>
    <dbReference type="NCBI Taxonomy" id="113562"/>
    <lineage>
        <taxon>Bacteria</taxon>
        <taxon>Bacillati</taxon>
        <taxon>Actinomycetota</taxon>
        <taxon>Actinomycetes</taxon>
        <taxon>Micromonosporales</taxon>
        <taxon>Micromonosporaceae</taxon>
        <taxon>Actinoplanes</taxon>
    </lineage>
</organism>
<dbReference type="GO" id="GO:0000725">
    <property type="term" value="P:recombinational repair"/>
    <property type="evidence" value="ECO:0007669"/>
    <property type="project" value="TreeGrafter"/>
</dbReference>
<dbReference type="GO" id="GO:0003677">
    <property type="term" value="F:DNA binding"/>
    <property type="evidence" value="ECO:0007669"/>
    <property type="project" value="InterPro"/>
</dbReference>
<sequence length="627" mass="68757">MLSLELLYLQRVRDALAWMLDHARMRVTTGEQIAGDRYTAETLGRMLKSHAKELASEPDGPPYFGRMDYDDHRYYIGRRRITDATGAALVIDWRAPVSARFYQAGARNPLGVTARRRYGWTMTVPAQLTGFEDEDLLREYAEPSRLLTEEIERPRVGPMRDIVATIQPDQDELVRTALNRSLCIQGGPGTGKTAVGLHRAAYLLYTHREQLKRTGVLIVGPNPAFLRHIAAVLPALGEIDIRQRTLSDLLGTPQLADDPAADTVKHDPRMAAVLAAAIRATISAPIGDLVVPDGSVRLRVPEADLARLAGRIRAENLPHELGRERLRARITGLLARQIESRGESTGYAWTQRISRCKPVKAVLDQVWPKVRPDDLLATLLSDPATLARAADGILTAAEQATIRRPRRSRRWSAADLVLLDEIAGLIDHPESFGHIVVDEAQDLSPMECRVIARRNRHGSLTVLGDLAQGTSGWAAADWPAQMAHLGRPDAPITALTRGFRVPAVVLNYANRLLPALGVSVPATTSVRADGSLTVDEIPDVATAVRAALTYEGSIAVIATESRLATINPDIIDVRVTLLPAHLAKGLEFDHVIVVNPQEIIDAEPRGQNRLYVALTRAVSRLDVLSVL</sequence>
<dbReference type="PROSITE" id="PS51198">
    <property type="entry name" value="UVRD_HELICASE_ATP_BIND"/>
    <property type="match status" value="1"/>
</dbReference>
<keyword evidence="2 5" id="KW-0378">Hydrolase</keyword>
<keyword evidence="4 5" id="KW-0067">ATP-binding</keyword>
<dbReference type="OrthoDB" id="9787585at2"/>